<feature type="region of interest" description="Disordered" evidence="2">
    <location>
        <begin position="499"/>
        <end position="539"/>
    </location>
</feature>
<keyword evidence="3" id="KW-0472">Membrane</keyword>
<name>A0A1M6ZFZ6_PSETH</name>
<dbReference type="InterPro" id="IPR050922">
    <property type="entry name" value="LytR/CpsA/Psr_CW_biosynth"/>
</dbReference>
<accession>A0A1M6ZFZ6</accession>
<dbReference type="NCBIfam" id="TIGR00350">
    <property type="entry name" value="lytR_cpsA_psr"/>
    <property type="match status" value="1"/>
</dbReference>
<dbReference type="EMBL" id="FRAP01000023">
    <property type="protein sequence ID" value="SHL29360.1"/>
    <property type="molecule type" value="Genomic_DNA"/>
</dbReference>
<dbReference type="InterPro" id="IPR004474">
    <property type="entry name" value="LytR_CpsA_psr"/>
</dbReference>
<protein>
    <submittedName>
        <fullName evidence="5">Transcriptional attenuator, LytR family</fullName>
    </submittedName>
</protein>
<evidence type="ECO:0000313" key="6">
    <source>
        <dbReference type="Proteomes" id="UP000184363"/>
    </source>
</evidence>
<organism evidence="5 6">
    <name type="scientific">Pseudonocardia thermophila</name>
    <dbReference type="NCBI Taxonomy" id="1848"/>
    <lineage>
        <taxon>Bacteria</taxon>
        <taxon>Bacillati</taxon>
        <taxon>Actinomycetota</taxon>
        <taxon>Actinomycetes</taxon>
        <taxon>Pseudonocardiales</taxon>
        <taxon>Pseudonocardiaceae</taxon>
        <taxon>Pseudonocardia</taxon>
    </lineage>
</organism>
<evidence type="ECO:0000259" key="4">
    <source>
        <dbReference type="Pfam" id="PF03816"/>
    </source>
</evidence>
<feature type="compositionally biased region" description="Low complexity" evidence="2">
    <location>
        <begin position="510"/>
        <end position="523"/>
    </location>
</feature>
<keyword evidence="6" id="KW-1185">Reference proteome</keyword>
<dbReference type="Pfam" id="PF03816">
    <property type="entry name" value="LytR_cpsA_psr"/>
    <property type="match status" value="1"/>
</dbReference>
<feature type="compositionally biased region" description="Basic and acidic residues" evidence="2">
    <location>
        <begin position="20"/>
        <end position="39"/>
    </location>
</feature>
<evidence type="ECO:0000256" key="1">
    <source>
        <dbReference type="ARBA" id="ARBA00006068"/>
    </source>
</evidence>
<dbReference type="Gene3D" id="3.40.630.190">
    <property type="entry name" value="LCP protein"/>
    <property type="match status" value="1"/>
</dbReference>
<gene>
    <name evidence="5" type="ORF">SAMN05443637_123107</name>
</gene>
<dbReference type="STRING" id="1848.SAMN05443637_123107"/>
<feature type="transmembrane region" description="Helical" evidence="3">
    <location>
        <begin position="164"/>
        <end position="185"/>
    </location>
</feature>
<evidence type="ECO:0000256" key="2">
    <source>
        <dbReference type="SAM" id="MobiDB-lite"/>
    </source>
</evidence>
<proteinExistence type="inferred from homology"/>
<dbReference type="Proteomes" id="UP000184363">
    <property type="component" value="Unassembled WGS sequence"/>
</dbReference>
<evidence type="ECO:0000256" key="3">
    <source>
        <dbReference type="SAM" id="Phobius"/>
    </source>
</evidence>
<keyword evidence="3" id="KW-0812">Transmembrane</keyword>
<feature type="transmembrane region" description="Helical" evidence="3">
    <location>
        <begin position="128"/>
        <end position="152"/>
    </location>
</feature>
<dbReference type="PANTHER" id="PTHR33392">
    <property type="entry name" value="POLYISOPRENYL-TEICHOIC ACID--PEPTIDOGLYCAN TEICHOIC ACID TRANSFERASE TAGU"/>
    <property type="match status" value="1"/>
</dbReference>
<sequence>MRVEPATRPVKQTPADAPADADKRTDKVPRVADQAEPKTARVVSPARTDRAAPVRSSPVTRPRTFGRALLATAAATLVPGVGHLMLRRRRSGTLIVGVFVLLVLSAVLLVTTASRATLLANLLSTRVLVLLAVGALVAGAAWIAVIVRTYLLARPRPLGFGKQLVGVVVTAALCLVIAAPFGYAANLANAQRTFIEDLFGGDTGGTAAAEAIGKPRLNVLLVGSDAGPDREGTRTDTMMVASIDTRSGRTILFGLPRNLGHVPFPPESPMGKKFPDGFYNRADPLSGDYLLNAVYAWGRDHPQDAPATPTTDPGLNLLHQTISYMLGLELDYYVEVNMAGFAALIDALGGLWVDTGPNPVPVGGILPDGRRVKPDRYIPAGRQLLNGEDALAFARSRTDSTDYARMGRQRCLLQNLLTQKSPTDILVNFQAVANATTDSVSTNIPQAVLPSLAALAGEDTVRLESIAFDPSLPDPSRPDGKFSTARVNTEYMREVVQRAINGQPLPTVEPTATPRASASASVTPTPPPTGPQSLAEVCG</sequence>
<comment type="similarity">
    <text evidence="1">Belongs to the LytR/CpsA/Psr (LCP) family.</text>
</comment>
<reference evidence="5 6" key="1">
    <citation type="submission" date="2016-11" db="EMBL/GenBank/DDBJ databases">
        <authorList>
            <person name="Jaros S."/>
            <person name="Januszkiewicz K."/>
            <person name="Wedrychowicz H."/>
        </authorList>
    </citation>
    <scope>NUCLEOTIDE SEQUENCE [LARGE SCALE GENOMIC DNA]</scope>
    <source>
        <strain evidence="5 6">DSM 43832</strain>
    </source>
</reference>
<dbReference type="PANTHER" id="PTHR33392:SF6">
    <property type="entry name" value="POLYISOPRENYL-TEICHOIC ACID--PEPTIDOGLYCAN TEICHOIC ACID TRANSFERASE TAGU"/>
    <property type="match status" value="1"/>
</dbReference>
<keyword evidence="3" id="KW-1133">Transmembrane helix</keyword>
<evidence type="ECO:0000313" key="5">
    <source>
        <dbReference type="EMBL" id="SHL29360.1"/>
    </source>
</evidence>
<feature type="region of interest" description="Disordered" evidence="2">
    <location>
        <begin position="1"/>
        <end position="60"/>
    </location>
</feature>
<dbReference type="AlphaFoldDB" id="A0A1M6ZFZ6"/>
<feature type="transmembrane region" description="Helical" evidence="3">
    <location>
        <begin position="93"/>
        <end position="116"/>
    </location>
</feature>
<feature type="domain" description="Cell envelope-related transcriptional attenuator" evidence="4">
    <location>
        <begin position="234"/>
        <end position="419"/>
    </location>
</feature>